<evidence type="ECO:0000313" key="4">
    <source>
        <dbReference type="Proteomes" id="UP000676194"/>
    </source>
</evidence>
<feature type="compositionally biased region" description="Basic and acidic residues" evidence="1">
    <location>
        <begin position="28"/>
        <end position="54"/>
    </location>
</feature>
<dbReference type="SUPFAM" id="SSF101898">
    <property type="entry name" value="NHL repeat"/>
    <property type="match status" value="1"/>
</dbReference>
<feature type="compositionally biased region" description="Low complexity" evidence="1">
    <location>
        <begin position="55"/>
        <end position="66"/>
    </location>
</feature>
<dbReference type="AlphaFoldDB" id="A0A8E6B845"/>
<name>A0A8E6B845_9BACT</name>
<proteinExistence type="predicted"/>
<sequence length="613" mass="68057">MRKMAALIFLIFSIALNQSGDLLNARQAADKKEEPKKKEEPGKEAKKEAPKEAQKTAPTRPILPGLGLFGGGNKAPAVEPFNQEKADIELLKSVQVENNGPALLDLIRKRTLDVDSRNRLQNLIVNLGDESFEVREQASDDIEKFGPIAVPVIKQKERTGEPEVVRRCMRLLEKIDKVPTTGVIAAACRLLAKHKTEGIPAVLLAYVPLSDEDSLTTEIQNTLQSVHAKGDQPDPVLWQATSSKDPVIRGMVLEIFARSPSAQLRSKAQEIASKDTDLDIQLRTYVALIQTGKDKALVPAMIRLMGEVPMDKGWRAEEMLCRLAGDKAPAVALGTDEASRKKARDAWDAWWKQNGKDVNLAILDQVERLLGYTLSVQLDQNQFMGRVIEYGPDGKERWSIKNLNYPTDAIIMPGEKVLIAEQNTASVSLRDIKTGKVEWTKSYYSPISLQRLNNGHIVIGCRNQIVELDNNRNQIFTFDRSNFHDVAAAAKLPNGNYVYLSTQMGNLQIIDKNGKGVKTIQTGPVNYSASLQLLPNNHILITQRAGIVEFDLESGKSVKTIPASNPFSAFRLPSGNTLVAFSNNQKISELDREGKETWKVSTDNFRPLRVSKR</sequence>
<gene>
    <name evidence="3" type="ORF">KIH39_04800</name>
</gene>
<evidence type="ECO:0000256" key="1">
    <source>
        <dbReference type="SAM" id="MobiDB-lite"/>
    </source>
</evidence>
<dbReference type="RefSeq" id="WP_213498129.1">
    <property type="nucleotide sequence ID" value="NZ_CP074694.1"/>
</dbReference>
<dbReference type="Gene3D" id="1.25.10.10">
    <property type="entry name" value="Leucine-rich Repeat Variant"/>
    <property type="match status" value="1"/>
</dbReference>
<keyword evidence="2" id="KW-0732">Signal</keyword>
<dbReference type="KEGG" id="tsph:KIH39_04800"/>
<dbReference type="InterPro" id="IPR016024">
    <property type="entry name" value="ARM-type_fold"/>
</dbReference>
<keyword evidence="4" id="KW-1185">Reference proteome</keyword>
<dbReference type="Gene3D" id="2.130.10.10">
    <property type="entry name" value="YVTN repeat-like/Quinoprotein amine dehydrogenase"/>
    <property type="match status" value="1"/>
</dbReference>
<evidence type="ECO:0000313" key="3">
    <source>
        <dbReference type="EMBL" id="QVL33239.1"/>
    </source>
</evidence>
<organism evidence="3 4">
    <name type="scientific">Telmatocola sphagniphila</name>
    <dbReference type="NCBI Taxonomy" id="1123043"/>
    <lineage>
        <taxon>Bacteria</taxon>
        <taxon>Pseudomonadati</taxon>
        <taxon>Planctomycetota</taxon>
        <taxon>Planctomycetia</taxon>
        <taxon>Gemmatales</taxon>
        <taxon>Gemmataceae</taxon>
    </lineage>
</organism>
<feature type="chain" id="PRO_5034297633" evidence="2">
    <location>
        <begin position="20"/>
        <end position="613"/>
    </location>
</feature>
<dbReference type="InterPro" id="IPR015943">
    <property type="entry name" value="WD40/YVTN_repeat-like_dom_sf"/>
</dbReference>
<reference evidence="3" key="1">
    <citation type="submission" date="2021-05" db="EMBL/GenBank/DDBJ databases">
        <title>Complete genome sequence of the cellulolytic planctomycete Telmatocola sphagniphila SP2T and characterization of the first cellulase from planctomycetes.</title>
        <authorList>
            <person name="Rakitin A.L."/>
            <person name="Beletsky A.V."/>
            <person name="Naumoff D.G."/>
            <person name="Kulichevskaya I.S."/>
            <person name="Mardanov A.V."/>
            <person name="Ravin N.V."/>
            <person name="Dedysh S.N."/>
        </authorList>
    </citation>
    <scope>NUCLEOTIDE SEQUENCE</scope>
    <source>
        <strain evidence="3">SP2T</strain>
    </source>
</reference>
<feature type="signal peptide" evidence="2">
    <location>
        <begin position="1"/>
        <end position="19"/>
    </location>
</feature>
<accession>A0A8E6B845</accession>
<feature type="region of interest" description="Disordered" evidence="1">
    <location>
        <begin position="26"/>
        <end position="68"/>
    </location>
</feature>
<evidence type="ECO:0000256" key="2">
    <source>
        <dbReference type="SAM" id="SignalP"/>
    </source>
</evidence>
<dbReference type="EMBL" id="CP074694">
    <property type="protein sequence ID" value="QVL33239.1"/>
    <property type="molecule type" value="Genomic_DNA"/>
</dbReference>
<dbReference type="InterPro" id="IPR011989">
    <property type="entry name" value="ARM-like"/>
</dbReference>
<dbReference type="Proteomes" id="UP000676194">
    <property type="component" value="Chromosome"/>
</dbReference>
<dbReference type="SUPFAM" id="SSF48371">
    <property type="entry name" value="ARM repeat"/>
    <property type="match status" value="1"/>
</dbReference>
<protein>
    <submittedName>
        <fullName evidence="3">PQQ-binding-like beta-propeller repeat protein</fullName>
    </submittedName>
</protein>